<protein>
    <submittedName>
        <fullName evidence="1">Uncharacterized protein</fullName>
    </submittedName>
</protein>
<proteinExistence type="predicted"/>
<name>A0AAV6N915_9ROSI</name>
<evidence type="ECO:0000313" key="1">
    <source>
        <dbReference type="EMBL" id="KAG6594762.1"/>
    </source>
</evidence>
<accession>A0AAV6N915</accession>
<sequence>MDEKQGIPHIPQHCGNPYAIMSENLRFETSSLADISSDFVFRLLRFELNDRPPQYSSSDDSKTRLFSFFDILRETEDKFRETYNATKMVSTPFLSSESQIGLQRTGTKCV</sequence>
<organism evidence="1 2">
    <name type="scientific">Cucurbita argyrosperma subsp. sororia</name>
    <dbReference type="NCBI Taxonomy" id="37648"/>
    <lineage>
        <taxon>Eukaryota</taxon>
        <taxon>Viridiplantae</taxon>
        <taxon>Streptophyta</taxon>
        <taxon>Embryophyta</taxon>
        <taxon>Tracheophyta</taxon>
        <taxon>Spermatophyta</taxon>
        <taxon>Magnoliopsida</taxon>
        <taxon>eudicotyledons</taxon>
        <taxon>Gunneridae</taxon>
        <taxon>Pentapetalae</taxon>
        <taxon>rosids</taxon>
        <taxon>fabids</taxon>
        <taxon>Cucurbitales</taxon>
        <taxon>Cucurbitaceae</taxon>
        <taxon>Cucurbiteae</taxon>
        <taxon>Cucurbita</taxon>
    </lineage>
</organism>
<dbReference type="Proteomes" id="UP000685013">
    <property type="component" value="Chromosome 7"/>
</dbReference>
<keyword evidence="2" id="KW-1185">Reference proteome</keyword>
<reference evidence="1 2" key="1">
    <citation type="journal article" date="2021" name="Hortic Res">
        <title>The domestication of Cucurbita argyrosperma as revealed by the genome of its wild relative.</title>
        <authorList>
            <person name="Barrera-Redondo J."/>
            <person name="Sanchez-de la Vega G."/>
            <person name="Aguirre-Liguori J.A."/>
            <person name="Castellanos-Morales G."/>
            <person name="Gutierrez-Guerrero Y.T."/>
            <person name="Aguirre-Dugua X."/>
            <person name="Aguirre-Planter E."/>
            <person name="Tenaillon M.I."/>
            <person name="Lira-Saade R."/>
            <person name="Eguiarte L.E."/>
        </authorList>
    </citation>
    <scope>NUCLEOTIDE SEQUENCE [LARGE SCALE GENOMIC DNA]</scope>
    <source>
        <strain evidence="1">JBR-2021</strain>
    </source>
</reference>
<evidence type="ECO:0000313" key="2">
    <source>
        <dbReference type="Proteomes" id="UP000685013"/>
    </source>
</evidence>
<comment type="caution">
    <text evidence="1">The sequence shown here is derived from an EMBL/GenBank/DDBJ whole genome shotgun (WGS) entry which is preliminary data.</text>
</comment>
<feature type="non-terminal residue" evidence="1">
    <location>
        <position position="1"/>
    </location>
</feature>
<gene>
    <name evidence="1" type="ORF">SDJN03_11315</name>
</gene>
<dbReference type="EMBL" id="JAGKQH010000007">
    <property type="protein sequence ID" value="KAG6594762.1"/>
    <property type="molecule type" value="Genomic_DNA"/>
</dbReference>
<dbReference type="AlphaFoldDB" id="A0AAV6N915"/>